<name>A0A328AC55_9CAUL</name>
<evidence type="ECO:0000256" key="5">
    <source>
        <dbReference type="SAM" id="MobiDB-lite"/>
    </source>
</evidence>
<evidence type="ECO:0000256" key="1">
    <source>
        <dbReference type="ARBA" id="ARBA00004141"/>
    </source>
</evidence>
<dbReference type="InterPro" id="IPR003825">
    <property type="entry name" value="Colicin-V_CvpA"/>
</dbReference>
<evidence type="ECO:0000256" key="2">
    <source>
        <dbReference type="ARBA" id="ARBA00022692"/>
    </source>
</evidence>
<dbReference type="PANTHER" id="PTHR36926">
    <property type="entry name" value="COLICIN V PRODUCTION PROTEIN"/>
    <property type="match status" value="1"/>
</dbReference>
<dbReference type="Proteomes" id="UP000249725">
    <property type="component" value="Unassembled WGS sequence"/>
</dbReference>
<feature type="transmembrane region" description="Helical" evidence="6">
    <location>
        <begin position="31"/>
        <end position="52"/>
    </location>
</feature>
<keyword evidence="8" id="KW-1185">Reference proteome</keyword>
<comment type="caution">
    <text evidence="7">The sequence shown here is derived from an EMBL/GenBank/DDBJ whole genome shotgun (WGS) entry which is preliminary data.</text>
</comment>
<gene>
    <name evidence="7" type="ORF">DJ018_13925</name>
</gene>
<dbReference type="AlphaFoldDB" id="A0A328AC55"/>
<evidence type="ECO:0000256" key="4">
    <source>
        <dbReference type="ARBA" id="ARBA00023136"/>
    </source>
</evidence>
<proteinExistence type="predicted"/>
<dbReference type="GO" id="GO:0016020">
    <property type="term" value="C:membrane"/>
    <property type="evidence" value="ECO:0007669"/>
    <property type="project" value="UniProtKB-SubCell"/>
</dbReference>
<evidence type="ECO:0000256" key="6">
    <source>
        <dbReference type="SAM" id="Phobius"/>
    </source>
</evidence>
<keyword evidence="2 6" id="KW-0812">Transmembrane</keyword>
<protein>
    <submittedName>
        <fullName evidence="7">CvpA family protein</fullName>
    </submittedName>
</protein>
<feature type="transmembrane region" description="Helical" evidence="6">
    <location>
        <begin position="59"/>
        <end position="81"/>
    </location>
</feature>
<dbReference type="OrthoDB" id="7185709at2"/>
<reference evidence="8" key="1">
    <citation type="submission" date="2018-05" db="EMBL/GenBank/DDBJ databases">
        <authorList>
            <person name="Li X."/>
        </authorList>
    </citation>
    <scope>NUCLEOTIDE SEQUENCE [LARGE SCALE GENOMIC DNA]</scope>
    <source>
        <strain evidence="8">YIM 73061</strain>
    </source>
</reference>
<evidence type="ECO:0000256" key="3">
    <source>
        <dbReference type="ARBA" id="ARBA00022989"/>
    </source>
</evidence>
<dbReference type="PANTHER" id="PTHR36926:SF1">
    <property type="entry name" value="COLICIN V PRODUCTION PROTEIN"/>
    <property type="match status" value="1"/>
</dbReference>
<feature type="transmembrane region" description="Helical" evidence="6">
    <location>
        <begin position="101"/>
        <end position="122"/>
    </location>
</feature>
<accession>A0A328AC55</accession>
<dbReference type="Pfam" id="PF02674">
    <property type="entry name" value="Colicin_V"/>
    <property type="match status" value="1"/>
</dbReference>
<dbReference type="InterPro" id="IPR052719">
    <property type="entry name" value="CvpA-like"/>
</dbReference>
<sequence>MTKFDAIVLGLLLISALVGFARGAAREIAAMVALVGAAALAIFGLPYSAAIFRGFISSPWLAAAAALLVVFGVTYLGMRLLGAVLARRIQQTDVLGALDRTVGLAIGLIRGLVVLGALNLMFTAATPADLQPKWIVESGTWPLAQNMGRALKALAPGGLDIAGRLRPAFERAVGDASGDRNATDGYEARQSGETDDLVEKSR</sequence>
<organism evidence="7 8">
    <name type="scientific">Phenylobacterium deserti</name>
    <dbReference type="NCBI Taxonomy" id="1914756"/>
    <lineage>
        <taxon>Bacteria</taxon>
        <taxon>Pseudomonadati</taxon>
        <taxon>Pseudomonadota</taxon>
        <taxon>Alphaproteobacteria</taxon>
        <taxon>Caulobacterales</taxon>
        <taxon>Caulobacteraceae</taxon>
        <taxon>Phenylobacterium</taxon>
    </lineage>
</organism>
<keyword evidence="3 6" id="KW-1133">Transmembrane helix</keyword>
<evidence type="ECO:0000313" key="8">
    <source>
        <dbReference type="Proteomes" id="UP000249725"/>
    </source>
</evidence>
<feature type="region of interest" description="Disordered" evidence="5">
    <location>
        <begin position="173"/>
        <end position="202"/>
    </location>
</feature>
<dbReference type="RefSeq" id="WP_111515565.1">
    <property type="nucleotide sequence ID" value="NZ_QFYR01000003.1"/>
</dbReference>
<comment type="subcellular location">
    <subcellularLocation>
        <location evidence="1">Membrane</location>
        <topology evidence="1">Multi-pass membrane protein</topology>
    </subcellularLocation>
</comment>
<dbReference type="EMBL" id="QFYR01000003">
    <property type="protein sequence ID" value="RAK52241.1"/>
    <property type="molecule type" value="Genomic_DNA"/>
</dbReference>
<keyword evidence="4 6" id="KW-0472">Membrane</keyword>
<dbReference type="GO" id="GO:0009403">
    <property type="term" value="P:toxin biosynthetic process"/>
    <property type="evidence" value="ECO:0007669"/>
    <property type="project" value="InterPro"/>
</dbReference>
<evidence type="ECO:0000313" key="7">
    <source>
        <dbReference type="EMBL" id="RAK52241.1"/>
    </source>
</evidence>